<evidence type="ECO:0000313" key="1">
    <source>
        <dbReference type="EMBL" id="MCC8397159.1"/>
    </source>
</evidence>
<protein>
    <submittedName>
        <fullName evidence="1">Uncharacterized protein</fullName>
    </submittedName>
</protein>
<reference evidence="1 2" key="1">
    <citation type="submission" date="2021-11" db="EMBL/GenBank/DDBJ databases">
        <authorList>
            <person name="Oh E.-T."/>
            <person name="Kim S.-B."/>
        </authorList>
    </citation>
    <scope>NUCLEOTIDE SEQUENCE [LARGE SCALE GENOMIC DNA]</scope>
    <source>
        <strain evidence="1 2">MMS20-SJTR3</strain>
    </source>
</reference>
<dbReference type="RefSeq" id="WP_230513426.1">
    <property type="nucleotide sequence ID" value="NZ_JAJITD010000025.1"/>
</dbReference>
<proteinExistence type="predicted"/>
<dbReference type="Proteomes" id="UP001431019">
    <property type="component" value="Unassembled WGS sequence"/>
</dbReference>
<dbReference type="EMBL" id="JAJITD010000025">
    <property type="protein sequence ID" value="MCC8397159.1"/>
    <property type="molecule type" value="Genomic_DNA"/>
</dbReference>
<keyword evidence="2" id="KW-1185">Reference proteome</keyword>
<organism evidence="1 2">
    <name type="scientific">Paraburkholderia sejongensis</name>
    <dbReference type="NCBI Taxonomy" id="2886946"/>
    <lineage>
        <taxon>Bacteria</taxon>
        <taxon>Pseudomonadati</taxon>
        <taxon>Pseudomonadota</taxon>
        <taxon>Betaproteobacteria</taxon>
        <taxon>Burkholderiales</taxon>
        <taxon>Burkholderiaceae</taxon>
        <taxon>Paraburkholderia</taxon>
    </lineage>
</organism>
<name>A0ABS8K4S6_9BURK</name>
<sequence length="87" mass="9645">MAADGDRAVTPILKVPHEKRMVGQLAFAKLAPLGEYVLYCQAGHWRIASLQPIGETARKMRKPTLRDTRNEGINGVDLKPGINCFSR</sequence>
<evidence type="ECO:0000313" key="2">
    <source>
        <dbReference type="Proteomes" id="UP001431019"/>
    </source>
</evidence>
<accession>A0ABS8K4S6</accession>
<gene>
    <name evidence="1" type="ORF">LJ656_31785</name>
</gene>
<comment type="caution">
    <text evidence="1">The sequence shown here is derived from an EMBL/GenBank/DDBJ whole genome shotgun (WGS) entry which is preliminary data.</text>
</comment>